<keyword evidence="2" id="KW-1185">Reference proteome</keyword>
<dbReference type="Proteomes" id="UP000829398">
    <property type="component" value="Chromosome 7"/>
</dbReference>
<name>A0ACB8J7R4_CITSI</name>
<evidence type="ECO:0000313" key="2">
    <source>
        <dbReference type="Proteomes" id="UP000829398"/>
    </source>
</evidence>
<reference evidence="2" key="1">
    <citation type="journal article" date="2023" name="Hortic. Res.">
        <title>A chromosome-level phased genome enabling allele-level studies in sweet orange: a case study on citrus Huanglongbing tolerance.</title>
        <authorList>
            <person name="Wu B."/>
            <person name="Yu Q."/>
            <person name="Deng Z."/>
            <person name="Duan Y."/>
            <person name="Luo F."/>
            <person name="Gmitter F. Jr."/>
        </authorList>
    </citation>
    <scope>NUCLEOTIDE SEQUENCE [LARGE SCALE GENOMIC DNA]</scope>
    <source>
        <strain evidence="2">cv. Valencia</strain>
    </source>
</reference>
<dbReference type="EMBL" id="CM039176">
    <property type="protein sequence ID" value="KAH9713782.1"/>
    <property type="molecule type" value="Genomic_DNA"/>
</dbReference>
<comment type="caution">
    <text evidence="1">The sequence shown here is derived from an EMBL/GenBank/DDBJ whole genome shotgun (WGS) entry which is preliminary data.</text>
</comment>
<evidence type="ECO:0000313" key="1">
    <source>
        <dbReference type="EMBL" id="KAH9713782.1"/>
    </source>
</evidence>
<sequence length="555" mass="59513">MVKGQNQERCPSKWAPRLQNSEIEVIGEAGVPRRSHSDAQTDDDMALTDDVALTNEDRDGFVMGEGAGVMLLEELEIAKSPLCTSPIPYYRNDHALMSSMLQSSKRHKKLISRCNFGKTVAMSDAQSEKDLIITKHKEPKERRIVVTGLGAVTPLGDDAHLFHTSLLEGVTGISDIQGFDCSEFPTRIAAEIKSLSTGGWISPKIAKKADKYLIYALVAGKKALVDAGITEQVSGELDKSRCGVIIGSAMGGLRVLNDGFEAIKVSYKKMSPFYIPYSLTNMASAVLAMDLGWTGPSYSISTACASSNYSILNATSHIIKGDTDIMLCGGSDGMIIPSGIAGLIACNALSQRNSDPTKAARPWDADRDGFVMGEGAGVLLLEELEHAKKRGTNIYADVLGGSLTCDAYHITAPHPEGVGMVSCMEKALAQSGVAKEDVNYINAHSPSTRLGDLREYQVVIRCFGKNPELRMNSTKSLIGHLLGASGAAEAVATIKAIQTGWIHPNLNLENPDKHVDAKVLVGPKKERLDIKVAMSNSFGFGGHNSSILFAPFKGN</sequence>
<proteinExistence type="predicted"/>
<gene>
    <name evidence="1" type="ORF">KPL71_020463</name>
</gene>
<protein>
    <submittedName>
        <fullName evidence="1">3-oxoacyl-(Acyl-carrier-protein) synthase II</fullName>
    </submittedName>
</protein>
<accession>A0ACB8J7R4</accession>
<organism evidence="1 2">
    <name type="scientific">Citrus sinensis</name>
    <name type="common">Sweet orange</name>
    <name type="synonym">Citrus aurantium var. sinensis</name>
    <dbReference type="NCBI Taxonomy" id="2711"/>
    <lineage>
        <taxon>Eukaryota</taxon>
        <taxon>Viridiplantae</taxon>
        <taxon>Streptophyta</taxon>
        <taxon>Embryophyta</taxon>
        <taxon>Tracheophyta</taxon>
        <taxon>Spermatophyta</taxon>
        <taxon>Magnoliopsida</taxon>
        <taxon>eudicotyledons</taxon>
        <taxon>Gunneridae</taxon>
        <taxon>Pentapetalae</taxon>
        <taxon>rosids</taxon>
        <taxon>malvids</taxon>
        <taxon>Sapindales</taxon>
        <taxon>Rutaceae</taxon>
        <taxon>Aurantioideae</taxon>
        <taxon>Citrus</taxon>
    </lineage>
</organism>